<keyword evidence="3" id="KW-1185">Reference proteome</keyword>
<dbReference type="EMBL" id="CADCXV010001084">
    <property type="protein sequence ID" value="CAB0041038.1"/>
    <property type="molecule type" value="Genomic_DNA"/>
</dbReference>
<dbReference type="Proteomes" id="UP000479190">
    <property type="component" value="Unassembled WGS sequence"/>
</dbReference>
<name>A0A6H5IVD5_9HYME</name>
<sequence>MEFLRTQKAILSFADNRITIGGQFFRELPLVQHKTYLLRARTKTLVNVSCEFGEGSSYIPHIKAGPGIFAGEGIVKAHEHRAPLFIVNATSYDISLTLQSKNTSSRPALGCASRDPRPIHHTTRTRKESKLY</sequence>
<evidence type="ECO:0000313" key="2">
    <source>
        <dbReference type="EMBL" id="CAB0041038.1"/>
    </source>
</evidence>
<gene>
    <name evidence="2" type="ORF">TBRA_LOCUS12724</name>
</gene>
<evidence type="ECO:0000313" key="3">
    <source>
        <dbReference type="Proteomes" id="UP000479190"/>
    </source>
</evidence>
<organism evidence="2 3">
    <name type="scientific">Trichogramma brassicae</name>
    <dbReference type="NCBI Taxonomy" id="86971"/>
    <lineage>
        <taxon>Eukaryota</taxon>
        <taxon>Metazoa</taxon>
        <taxon>Ecdysozoa</taxon>
        <taxon>Arthropoda</taxon>
        <taxon>Hexapoda</taxon>
        <taxon>Insecta</taxon>
        <taxon>Pterygota</taxon>
        <taxon>Neoptera</taxon>
        <taxon>Endopterygota</taxon>
        <taxon>Hymenoptera</taxon>
        <taxon>Apocrita</taxon>
        <taxon>Proctotrupomorpha</taxon>
        <taxon>Chalcidoidea</taxon>
        <taxon>Trichogrammatidae</taxon>
        <taxon>Trichogramma</taxon>
    </lineage>
</organism>
<feature type="region of interest" description="Disordered" evidence="1">
    <location>
        <begin position="102"/>
        <end position="132"/>
    </location>
</feature>
<accession>A0A6H5IVD5</accession>
<evidence type="ECO:0000256" key="1">
    <source>
        <dbReference type="SAM" id="MobiDB-lite"/>
    </source>
</evidence>
<proteinExistence type="predicted"/>
<protein>
    <submittedName>
        <fullName evidence="2">Uncharacterized protein</fullName>
    </submittedName>
</protein>
<dbReference type="AlphaFoldDB" id="A0A6H5IVD5"/>
<reference evidence="2 3" key="1">
    <citation type="submission" date="2020-02" db="EMBL/GenBank/DDBJ databases">
        <authorList>
            <person name="Ferguson B K."/>
        </authorList>
    </citation>
    <scope>NUCLEOTIDE SEQUENCE [LARGE SCALE GENOMIC DNA]</scope>
</reference>